<keyword evidence="3 5" id="KW-0694">RNA-binding</keyword>
<proteinExistence type="inferred from homology"/>
<dbReference type="GO" id="GO:0043023">
    <property type="term" value="F:ribosomal large subunit binding"/>
    <property type="evidence" value="ECO:0007669"/>
    <property type="project" value="UniProtKB-UniRule"/>
</dbReference>
<comment type="similarity">
    <text evidence="5">Belongs to the NEMF family.</text>
</comment>
<evidence type="ECO:0000256" key="2">
    <source>
        <dbReference type="ARBA" id="ARBA00022730"/>
    </source>
</evidence>
<dbReference type="Pfam" id="PF05833">
    <property type="entry name" value="NFACT_N"/>
    <property type="match status" value="1"/>
</dbReference>
<dbReference type="Gene3D" id="3.40.970.40">
    <property type="entry name" value="fibrinogen binding protein from staphylococcus aureus domain like"/>
    <property type="match status" value="1"/>
</dbReference>
<dbReference type="GO" id="GO:0000049">
    <property type="term" value="F:tRNA binding"/>
    <property type="evidence" value="ECO:0007669"/>
    <property type="project" value="UniProtKB-UniRule"/>
</dbReference>
<dbReference type="GO" id="GO:1990112">
    <property type="term" value="C:RQC complex"/>
    <property type="evidence" value="ECO:0007669"/>
    <property type="project" value="TreeGrafter"/>
</dbReference>
<dbReference type="RefSeq" id="WP_215533465.1">
    <property type="nucleotide sequence ID" value="NZ_AP023321.1"/>
</dbReference>
<dbReference type="PANTHER" id="PTHR15239:SF6">
    <property type="entry name" value="RIBOSOME QUALITY CONTROL COMPLEX SUBUNIT NEMF"/>
    <property type="match status" value="1"/>
</dbReference>
<evidence type="ECO:0000256" key="3">
    <source>
        <dbReference type="ARBA" id="ARBA00022884"/>
    </source>
</evidence>
<dbReference type="Pfam" id="PF05670">
    <property type="entry name" value="NFACT-R_1"/>
    <property type="match status" value="1"/>
</dbReference>
<sequence length="589" mass="66775">MALDGALLSLLKRELEDWAVDTRIDKIHQPSREELVFHMRGRAGARRMLLSCRAAGPRIHFTQFVPENPAVPPMFCMLLRKRLINAKLLRIRQPGLERVLFLDFDTTNDLGDHITLTLAVEIMGRHSNIILIGEDGAIVDSIKRVDAEMSSVRLVLPGLPYTMPPAPANSMDFESTSLDEIWEGLGRQKDMELSKALLSLLCGLSPVVCREAAFYVGRGADVRSHSMTGDQRQRLTFFLGQLKERLDKINGQPTMLVENDTGKPLDFSFFPIAQYGIKATAKTFDRFSDLLDAFYAQRDQMERMRQKSKDLLRVLANASDRASRKLNAQRLELKQCGDREHLRQCGDLLNANLYRIQKGMTEISLENFYDPEAPLLRIKLDPSKTPVQNAQKYYKDYRKAQTAEAFLIDQIAQGEQELLYIDTVFDSLSRAQTERELQEIRRELAGQGYIRSQGKSRQKPPPLLGPLEFMSSDGFPIQVGRNNQQNDRLTLRDAHNGDLWLHVKNIPGSHTIVKAAGAEIPDTTVLEAAQLAAFHSRARESSQVPVDYTRVKFVKKPQGAKPGMVIYDHYNTVYVTPSQELNDRLLQKE</sequence>
<evidence type="ECO:0000313" key="7">
    <source>
        <dbReference type="EMBL" id="BCI59851.1"/>
    </source>
</evidence>
<evidence type="ECO:0000313" key="8">
    <source>
        <dbReference type="Proteomes" id="UP000593890"/>
    </source>
</evidence>
<dbReference type="InterPro" id="IPR008532">
    <property type="entry name" value="NFACT_RNA-bd"/>
</dbReference>
<organism evidence="7 8">
    <name type="scientific">Solibaculum mannosilyticum</name>
    <dbReference type="NCBI Taxonomy" id="2780922"/>
    <lineage>
        <taxon>Bacteria</taxon>
        <taxon>Bacillati</taxon>
        <taxon>Bacillota</taxon>
        <taxon>Clostridia</taxon>
        <taxon>Eubacteriales</taxon>
        <taxon>Oscillospiraceae</taxon>
        <taxon>Solibaculum</taxon>
    </lineage>
</organism>
<dbReference type="GO" id="GO:0019843">
    <property type="term" value="F:rRNA binding"/>
    <property type="evidence" value="ECO:0007669"/>
    <property type="project" value="UniProtKB-UniRule"/>
</dbReference>
<evidence type="ECO:0000256" key="5">
    <source>
        <dbReference type="HAMAP-Rule" id="MF_00844"/>
    </source>
</evidence>
<dbReference type="Proteomes" id="UP000593890">
    <property type="component" value="Chromosome"/>
</dbReference>
<dbReference type="PANTHER" id="PTHR15239">
    <property type="entry name" value="NUCLEAR EXPORT MEDIATOR FACTOR NEMF"/>
    <property type="match status" value="1"/>
</dbReference>
<keyword evidence="2 5" id="KW-0699">rRNA-binding</keyword>
<feature type="domain" description="NFACT RNA-binding" evidence="6">
    <location>
        <begin position="468"/>
        <end position="559"/>
    </location>
</feature>
<dbReference type="Gene3D" id="2.30.310.10">
    <property type="entry name" value="ibrinogen binding protein from staphylococcus aureus domain"/>
    <property type="match status" value="1"/>
</dbReference>
<protein>
    <recommendedName>
        <fullName evidence="5">Rqc2 homolog RqcH</fullName>
        <shortName evidence="5">RqcH</shortName>
    </recommendedName>
</protein>
<evidence type="ECO:0000256" key="4">
    <source>
        <dbReference type="ARBA" id="ARBA00022917"/>
    </source>
</evidence>
<evidence type="ECO:0000259" key="6">
    <source>
        <dbReference type="Pfam" id="PF05670"/>
    </source>
</evidence>
<dbReference type="AlphaFoldDB" id="A0A7I8CZC8"/>
<keyword evidence="4 5" id="KW-0648">Protein biosynthesis</keyword>
<gene>
    <name evidence="7" type="primary">fbpA</name>
    <name evidence="5" type="synonym">rqcH</name>
    <name evidence="7" type="ORF">C12CBH8_04900</name>
</gene>
<keyword evidence="8" id="KW-1185">Reference proteome</keyword>
<name>A0A7I8CZC8_9FIRM</name>
<dbReference type="HAMAP" id="MF_00844_B">
    <property type="entry name" value="RqcH_B"/>
    <property type="match status" value="1"/>
</dbReference>
<keyword evidence="1 5" id="KW-0820">tRNA-binding</keyword>
<comment type="subunit">
    <text evidence="5">Associates with stalled 50S ribosomal subunits. Binds to RqcP.</text>
</comment>
<reference evidence="8" key="1">
    <citation type="submission" date="2020-07" db="EMBL/GenBank/DDBJ databases">
        <title>Complete genome sequencing of Clostridia bacterium strain 12CBH8.</title>
        <authorList>
            <person name="Sakamoto M."/>
            <person name="Murakami T."/>
            <person name="Mori H."/>
        </authorList>
    </citation>
    <scope>NUCLEOTIDE SEQUENCE [LARGE SCALE GENOMIC DNA]</scope>
    <source>
        <strain evidence="8">12CBH8</strain>
    </source>
</reference>
<dbReference type="InterPro" id="IPR043682">
    <property type="entry name" value="RqcH_bacterial"/>
</dbReference>
<evidence type="ECO:0000256" key="1">
    <source>
        <dbReference type="ARBA" id="ARBA00022555"/>
    </source>
</evidence>
<dbReference type="KEGG" id="sman:C12CBH8_04900"/>
<dbReference type="GO" id="GO:0072344">
    <property type="term" value="P:rescue of stalled ribosome"/>
    <property type="evidence" value="ECO:0007669"/>
    <property type="project" value="UniProtKB-UniRule"/>
</dbReference>
<accession>A0A7I8CZC8</accession>
<comment type="function">
    <text evidence="5">Key component of the ribosome quality control system (RQC), a ribosome-associated complex that mediates the extraction of incompletely synthesized nascent chains from stalled ribosomes and their subsequent degradation. RqcH recruits Ala-charged tRNA, and with RqcP directs the elongation of stalled nascent chains on 50S ribosomal subunits, leading to non-templated C-terminal alanine extensions (Ala tail). The Ala tail promotes nascent chain degradation. May add between 1 and at least 8 Ala residues. Binds to stalled 50S ribosomal subunits.</text>
</comment>
<dbReference type="InterPro" id="IPR051608">
    <property type="entry name" value="RQC_Subunit_NEMF"/>
</dbReference>
<dbReference type="EMBL" id="AP023321">
    <property type="protein sequence ID" value="BCI59851.1"/>
    <property type="molecule type" value="Genomic_DNA"/>
</dbReference>